<feature type="coiled-coil region" evidence="6">
    <location>
        <begin position="211"/>
        <end position="245"/>
    </location>
</feature>
<comment type="subcellular location">
    <subcellularLocation>
        <location evidence="1">Cell membrane</location>
        <topology evidence="1">Peripheral membrane protein</topology>
    </subcellularLocation>
</comment>
<keyword evidence="3" id="KW-0813">Transport</keyword>
<dbReference type="GO" id="GO:0005886">
    <property type="term" value="C:plasma membrane"/>
    <property type="evidence" value="ECO:0007669"/>
    <property type="project" value="UniProtKB-SubCell"/>
</dbReference>
<evidence type="ECO:0000313" key="8">
    <source>
        <dbReference type="Proteomes" id="UP000031641"/>
    </source>
</evidence>
<keyword evidence="4" id="KW-1003">Cell membrane</keyword>
<evidence type="ECO:0000256" key="4">
    <source>
        <dbReference type="ARBA" id="ARBA00022475"/>
    </source>
</evidence>
<dbReference type="SUPFAM" id="SSF52540">
    <property type="entry name" value="P-loop containing nucleoside triphosphate hydrolases"/>
    <property type="match status" value="1"/>
</dbReference>
<evidence type="ECO:0000256" key="5">
    <source>
        <dbReference type="ARBA" id="ARBA00023136"/>
    </source>
</evidence>
<dbReference type="PANTHER" id="PTHR43166:SF9">
    <property type="entry name" value="GLUTAMATE_ASPARTATE IMPORT ATP-BINDING PROTEIN GLTL"/>
    <property type="match status" value="1"/>
</dbReference>
<comment type="similarity">
    <text evidence="2">Belongs to the ABC transporter superfamily.</text>
</comment>
<dbReference type="Gene3D" id="3.40.50.300">
    <property type="entry name" value="P-loop containing nucleotide triphosphate hydrolases"/>
    <property type="match status" value="2"/>
</dbReference>
<evidence type="ECO:0000313" key="7">
    <source>
        <dbReference type="EMBL" id="BAP39799.1"/>
    </source>
</evidence>
<keyword evidence="8" id="KW-1185">Reference proteome</keyword>
<name>A0A077LCJ6_9BACT</name>
<keyword evidence="5" id="KW-0472">Membrane</keyword>
<dbReference type="EMBL" id="AP014631">
    <property type="protein sequence ID" value="BAP39799.1"/>
    <property type="molecule type" value="Genomic_DNA"/>
</dbReference>
<evidence type="ECO:0000256" key="6">
    <source>
        <dbReference type="SAM" id="Coils"/>
    </source>
</evidence>
<dbReference type="AlphaFoldDB" id="A0A077LCJ6"/>
<dbReference type="HOGENOM" id="CLU_490761_0_0_14"/>
<gene>
    <name evidence="7" type="primary">recF</name>
    <name evidence="7" type="ORF">MCAN360_0783</name>
</gene>
<dbReference type="STRING" id="29554.MCAN360_0783"/>
<evidence type="ECO:0000256" key="3">
    <source>
        <dbReference type="ARBA" id="ARBA00022448"/>
    </source>
</evidence>
<reference evidence="8" key="1">
    <citation type="journal article" date="2014" name="Genome Announc.">
        <title>Complete Genome Sequence of Mycoplasma canadense Strain HAZ 360_1 from Bovine Mastitic Milk in Japan.</title>
        <authorList>
            <person name="Hata E."/>
        </authorList>
    </citation>
    <scope>NUCLEOTIDE SEQUENCE [LARGE SCALE GENOMIC DNA]</scope>
    <source>
        <strain evidence="8">HAZ360_1</strain>
    </source>
</reference>
<dbReference type="CDD" id="cd00267">
    <property type="entry name" value="ABC_ATPase"/>
    <property type="match status" value="1"/>
</dbReference>
<evidence type="ECO:0000256" key="2">
    <source>
        <dbReference type="ARBA" id="ARBA00005417"/>
    </source>
</evidence>
<dbReference type="KEGG" id="mcan:MCAN360_0783"/>
<proteinExistence type="inferred from homology"/>
<accession>A0A077LCJ6</accession>
<evidence type="ECO:0000256" key="1">
    <source>
        <dbReference type="ARBA" id="ARBA00004202"/>
    </source>
</evidence>
<keyword evidence="6" id="KW-0175">Coiled coil</keyword>
<dbReference type="InterPro" id="IPR050086">
    <property type="entry name" value="MetN_ABC_transporter-like"/>
</dbReference>
<organism evidence="7 8">
    <name type="scientific">Metamycoplasma canadense</name>
    <dbReference type="NCBI Taxonomy" id="29554"/>
    <lineage>
        <taxon>Bacteria</taxon>
        <taxon>Bacillati</taxon>
        <taxon>Mycoplasmatota</taxon>
        <taxon>Mycoplasmoidales</taxon>
        <taxon>Metamycoplasmataceae</taxon>
        <taxon>Metamycoplasma</taxon>
    </lineage>
</organism>
<protein>
    <submittedName>
        <fullName evidence="7">Uncharacterized protein</fullName>
    </submittedName>
</protein>
<dbReference type="PANTHER" id="PTHR43166">
    <property type="entry name" value="AMINO ACID IMPORT ATP-BINDING PROTEIN"/>
    <property type="match status" value="1"/>
</dbReference>
<dbReference type="Proteomes" id="UP000031641">
    <property type="component" value="Chromosome"/>
</dbReference>
<sequence length="576" mass="67355">MKLKKFTQGEKMINSIKFKNYLNQKTFILDLSNKVNIIVGEKGKGKSTLLRIIAEAILNKKMFKDGFNWLKDSEKILIDSVTIDGTEYKYDDFGSIFDKETKENTLEKAYEIIQNDFPSFISQNDKRKNSLDSSEYVEKQKEKNIDNFTNIIDKTINKKNEFKVFFDLYEKYNKYLSVVHTPISWQVIFKNNFFGILEKKDLDIFDIKYDSKEENRKIERIITKIENIESKISQDNIELESLYENLILDNDLFQISNKKIENVHEIINHIKNKNNEFLSILKDIKKEDLKKIKNTISCFYLAFTENKQSYTQKLNSIKNDAQQFKKMKDYFIEFAEIIKKIKNIHQSILVNDININWGDQISLDLKNSSISYRLENFKLDEEEKKMIFNKFLGSSNKSTNISDFLINYKDSGKDVDSEFRKVIKSLIKEKIKIYAGEKEYKTLSTGQKTLFGITHALETLSDKEKSNYLLLDQIEDNLDNMTIYKILLPKIQEHVKKGAQIFIVTHNANIGTLLEGNAIISDIFNDDINKKFSINTLIDGKEIPQSQFLEGGLEALHKRDKIYTKKINELKGKAND</sequence>
<dbReference type="InterPro" id="IPR027417">
    <property type="entry name" value="P-loop_NTPase"/>
</dbReference>